<reference evidence="2" key="1">
    <citation type="journal article" date="2019" name="Int. J. Syst. Evol. Microbiol.">
        <title>The Global Catalogue of Microorganisms (GCM) 10K type strain sequencing project: providing services to taxonomists for standard genome sequencing and annotation.</title>
        <authorList>
            <consortium name="The Broad Institute Genomics Platform"/>
            <consortium name="The Broad Institute Genome Sequencing Center for Infectious Disease"/>
            <person name="Wu L."/>
            <person name="Ma J."/>
        </authorList>
    </citation>
    <scope>NUCLEOTIDE SEQUENCE [LARGE SCALE GENOMIC DNA]</scope>
    <source>
        <strain evidence="2">CGMCC 4.7645</strain>
    </source>
</reference>
<comment type="caution">
    <text evidence="1">The sequence shown here is derived from an EMBL/GenBank/DDBJ whole genome shotgun (WGS) entry which is preliminary data.</text>
</comment>
<dbReference type="RefSeq" id="WP_378268464.1">
    <property type="nucleotide sequence ID" value="NZ_JBHUKR010000018.1"/>
</dbReference>
<dbReference type="InterPro" id="IPR035985">
    <property type="entry name" value="Ubiquitin-activating_enz"/>
</dbReference>
<sequence>MKHHVTGQQTVYLPERPRLRPGLELFDRAPGEVQIGLDPRHAMVASGLPSDLVAALHRLDGALRSKELIGLARSEHREQLRDLLTELTRLGLVVEAWPGHGRVAGEVGLWSLRAGTRHQETVDQWAHSCVVLHGNGRVTIAIAALLAALGVGQVHVEANGTVTEQDTGSGYLDSDIGLLRHAAAAAVINRVNPATKTRKPSGDRQPELVVLADAIVPAPELVRLLMQEGVPHLQVRVRDGLGIVGPLVHPGRSSCLGCADLHRKALDARWPMVAGQLAGRSQHADLGIVQVTASMAVGQVLRALCPPTSRPPAWNTTIEIDAYEGTVDHRPWPPNPACSCGALPGRL</sequence>
<evidence type="ECO:0000313" key="1">
    <source>
        <dbReference type="EMBL" id="MFD2420422.1"/>
    </source>
</evidence>
<evidence type="ECO:0000313" key="2">
    <source>
        <dbReference type="Proteomes" id="UP001597417"/>
    </source>
</evidence>
<evidence type="ECO:0008006" key="3">
    <source>
        <dbReference type="Google" id="ProtNLM"/>
    </source>
</evidence>
<name>A0ABW5G3Y1_9PSEU</name>
<protein>
    <recommendedName>
        <fullName evidence="3">Bacteriocin biosynthesis cyclodehydratase domain-containing protein</fullName>
    </recommendedName>
</protein>
<organism evidence="1 2">
    <name type="scientific">Amycolatopsis pigmentata</name>
    <dbReference type="NCBI Taxonomy" id="450801"/>
    <lineage>
        <taxon>Bacteria</taxon>
        <taxon>Bacillati</taxon>
        <taxon>Actinomycetota</taxon>
        <taxon>Actinomycetes</taxon>
        <taxon>Pseudonocardiales</taxon>
        <taxon>Pseudonocardiaceae</taxon>
        <taxon>Amycolatopsis</taxon>
    </lineage>
</organism>
<keyword evidence="2" id="KW-1185">Reference proteome</keyword>
<dbReference type="Gene3D" id="3.40.50.720">
    <property type="entry name" value="NAD(P)-binding Rossmann-like Domain"/>
    <property type="match status" value="1"/>
</dbReference>
<dbReference type="SUPFAM" id="SSF69572">
    <property type="entry name" value="Activating enzymes of the ubiquitin-like proteins"/>
    <property type="match status" value="1"/>
</dbReference>
<proteinExistence type="predicted"/>
<dbReference type="EMBL" id="JBHUKR010000018">
    <property type="protein sequence ID" value="MFD2420422.1"/>
    <property type="molecule type" value="Genomic_DNA"/>
</dbReference>
<dbReference type="Proteomes" id="UP001597417">
    <property type="component" value="Unassembled WGS sequence"/>
</dbReference>
<gene>
    <name evidence="1" type="ORF">ACFSXZ_29245</name>
</gene>
<accession>A0ABW5G3Y1</accession>